<evidence type="ECO:0000313" key="2">
    <source>
        <dbReference type="Proteomes" id="UP001552299"/>
    </source>
</evidence>
<proteinExistence type="predicted"/>
<comment type="caution">
    <text evidence="1">The sequence shown here is derived from an EMBL/GenBank/DDBJ whole genome shotgun (WGS) entry which is preliminary data.</text>
</comment>
<gene>
    <name evidence="1" type="ORF">M5K25_021385</name>
</gene>
<accession>A0ABD0UCA0</accession>
<name>A0ABD0UCA0_DENTH</name>
<dbReference type="EMBL" id="JANQDX010000016">
    <property type="protein sequence ID" value="KAL0910405.1"/>
    <property type="molecule type" value="Genomic_DNA"/>
</dbReference>
<reference evidence="1 2" key="1">
    <citation type="journal article" date="2024" name="Plant Biotechnol. J.">
        <title>Dendrobium thyrsiflorum genome and its molecular insights into genes involved in important horticultural traits.</title>
        <authorList>
            <person name="Chen B."/>
            <person name="Wang J.Y."/>
            <person name="Zheng P.J."/>
            <person name="Li K.L."/>
            <person name="Liang Y.M."/>
            <person name="Chen X.F."/>
            <person name="Zhang C."/>
            <person name="Zhao X."/>
            <person name="He X."/>
            <person name="Zhang G.Q."/>
            <person name="Liu Z.J."/>
            <person name="Xu Q."/>
        </authorList>
    </citation>
    <scope>NUCLEOTIDE SEQUENCE [LARGE SCALE GENOMIC DNA]</scope>
    <source>
        <strain evidence="1">GZMU011</strain>
    </source>
</reference>
<sequence length="63" mass="7331">MERDQAGDLLYVGNHKPQFRSEGHGSQFPRRGGKVFWLTLLLVWGFDSERQVLKLTCKPAQDW</sequence>
<evidence type="ECO:0000313" key="1">
    <source>
        <dbReference type="EMBL" id="KAL0910405.1"/>
    </source>
</evidence>
<dbReference type="AlphaFoldDB" id="A0ABD0UCA0"/>
<dbReference type="Proteomes" id="UP001552299">
    <property type="component" value="Unassembled WGS sequence"/>
</dbReference>
<keyword evidence="2" id="KW-1185">Reference proteome</keyword>
<protein>
    <submittedName>
        <fullName evidence="1">Uncharacterized protein</fullName>
    </submittedName>
</protein>
<organism evidence="1 2">
    <name type="scientific">Dendrobium thyrsiflorum</name>
    <name type="common">Pinecone-like raceme dendrobium</name>
    <name type="synonym">Orchid</name>
    <dbReference type="NCBI Taxonomy" id="117978"/>
    <lineage>
        <taxon>Eukaryota</taxon>
        <taxon>Viridiplantae</taxon>
        <taxon>Streptophyta</taxon>
        <taxon>Embryophyta</taxon>
        <taxon>Tracheophyta</taxon>
        <taxon>Spermatophyta</taxon>
        <taxon>Magnoliopsida</taxon>
        <taxon>Liliopsida</taxon>
        <taxon>Asparagales</taxon>
        <taxon>Orchidaceae</taxon>
        <taxon>Epidendroideae</taxon>
        <taxon>Malaxideae</taxon>
        <taxon>Dendrobiinae</taxon>
        <taxon>Dendrobium</taxon>
    </lineage>
</organism>